<evidence type="ECO:0000256" key="1">
    <source>
        <dbReference type="SAM" id="SignalP"/>
    </source>
</evidence>
<organism evidence="2 3">
    <name type="scientific">Lunatimonas lonarensis</name>
    <dbReference type="NCBI Taxonomy" id="1232681"/>
    <lineage>
        <taxon>Bacteria</taxon>
        <taxon>Pseudomonadati</taxon>
        <taxon>Bacteroidota</taxon>
        <taxon>Cytophagia</taxon>
        <taxon>Cytophagales</taxon>
        <taxon>Cyclobacteriaceae</taxon>
    </lineage>
</organism>
<evidence type="ECO:0000313" key="3">
    <source>
        <dbReference type="Proteomes" id="UP000013909"/>
    </source>
</evidence>
<gene>
    <name evidence="2" type="ORF">ADIS_3057</name>
</gene>
<dbReference type="EMBL" id="AQHR01000085">
    <property type="protein sequence ID" value="EON76607.1"/>
    <property type="molecule type" value="Genomic_DNA"/>
</dbReference>
<dbReference type="PATRIC" id="fig|1288963.3.peg.3051"/>
<evidence type="ECO:0000313" key="2">
    <source>
        <dbReference type="EMBL" id="EON76607.1"/>
    </source>
</evidence>
<comment type="caution">
    <text evidence="2">The sequence shown here is derived from an EMBL/GenBank/DDBJ whole genome shotgun (WGS) entry which is preliminary data.</text>
</comment>
<evidence type="ECO:0008006" key="4">
    <source>
        <dbReference type="Google" id="ProtNLM"/>
    </source>
</evidence>
<accession>R7ZRB6</accession>
<dbReference type="RefSeq" id="WP_010855191.1">
    <property type="nucleotide sequence ID" value="NZ_AQHR01000085.1"/>
</dbReference>
<dbReference type="Gene3D" id="2.40.160.10">
    <property type="entry name" value="Porin"/>
    <property type="match status" value="1"/>
</dbReference>
<dbReference type="AlphaFoldDB" id="R7ZRB6"/>
<feature type="chain" id="PRO_5004451004" description="Phosphate-selective porin O and P" evidence="1">
    <location>
        <begin position="23"/>
        <end position="437"/>
    </location>
</feature>
<sequence>MTPKFCLLVCFSFFRLCIDTFAQDDPTDSKRRKLVDTLTYETQSGLPIAASKIYFTDAKFTFSGFGETNYVNYSGSKNRGSSDLELYYTNLQRFVAYAAWKPVNWLVVYGEFFAEFLNDGSMENDFEYLPEFFLDFLLDERFNIRVGTHQPGIGFINNNDEPIMFYSVNRPEAERLIIPSQWIDLGVTFYGTLKENLKWSMGVFQGLDLENLNGATWIRRGRDNALRFNFGSFVFNPKLVYHGMEDTEFSVSGLFTTMGKDKRVAMGEGLVGVDAQTRLFSTYVRHKRGNWNFMFLGTYGQMKNTDRIYRFLDNTQVMGQQVYGGYVETSYNILPLLATSKKEGDTKKTNGLFRKHEFQLPVFVRLELLNTHADIHPLLQDVPMNQTDLTSLTLGANFNPRRNMVIKSNYQFRWNAHALPDGSSEGNRIEMGIGFIF</sequence>
<protein>
    <recommendedName>
        <fullName evidence="4">Phosphate-selective porin O and P</fullName>
    </recommendedName>
</protein>
<reference evidence="2 3" key="1">
    <citation type="submission" date="2013-02" db="EMBL/GenBank/DDBJ databases">
        <title>A novel strain isolated from Lonar lake, Maharashtra, India.</title>
        <authorList>
            <person name="Singh A."/>
        </authorList>
    </citation>
    <scope>NUCLEOTIDE SEQUENCE [LARGE SCALE GENOMIC DNA]</scope>
    <source>
        <strain evidence="2 3">AK24</strain>
    </source>
</reference>
<name>R7ZRB6_9BACT</name>
<dbReference type="OrthoDB" id="9768080at2"/>
<dbReference type="InterPro" id="IPR023614">
    <property type="entry name" value="Porin_dom_sf"/>
</dbReference>
<proteinExistence type="predicted"/>
<keyword evidence="1" id="KW-0732">Signal</keyword>
<dbReference type="STRING" id="1232681.ADIS_3057"/>
<keyword evidence="3" id="KW-1185">Reference proteome</keyword>
<feature type="signal peptide" evidence="1">
    <location>
        <begin position="1"/>
        <end position="22"/>
    </location>
</feature>
<dbReference type="Proteomes" id="UP000013909">
    <property type="component" value="Unassembled WGS sequence"/>
</dbReference>
<dbReference type="SUPFAM" id="SSF56935">
    <property type="entry name" value="Porins"/>
    <property type="match status" value="1"/>
</dbReference>